<evidence type="ECO:0000256" key="2">
    <source>
        <dbReference type="ARBA" id="ARBA00007441"/>
    </source>
</evidence>
<evidence type="ECO:0000313" key="9">
    <source>
        <dbReference type="Proteomes" id="UP000824238"/>
    </source>
</evidence>
<keyword evidence="5" id="KW-0663">Pyridoxal phosphate</keyword>
<dbReference type="AlphaFoldDB" id="A0A9D1DMP4"/>
<dbReference type="InterPro" id="IPR015424">
    <property type="entry name" value="PyrdxlP-dep_Trfase"/>
</dbReference>
<comment type="cofactor">
    <cofactor evidence="1 6">
        <name>pyridoxal 5'-phosphate</name>
        <dbReference type="ChEBI" id="CHEBI:597326"/>
    </cofactor>
</comment>
<comment type="caution">
    <text evidence="8">The sequence shown here is derived from an EMBL/GenBank/DDBJ whole genome shotgun (WGS) entry which is preliminary data.</text>
</comment>
<reference evidence="8" key="1">
    <citation type="submission" date="2020-10" db="EMBL/GenBank/DDBJ databases">
        <authorList>
            <person name="Gilroy R."/>
        </authorList>
    </citation>
    <scope>NUCLEOTIDE SEQUENCE</scope>
    <source>
        <strain evidence="8">ChiGjej3B3-7149</strain>
    </source>
</reference>
<accession>A0A9D1DMP4</accession>
<name>A0A9D1DMP4_9FIRM</name>
<evidence type="ECO:0000256" key="1">
    <source>
        <dbReference type="ARBA" id="ARBA00001933"/>
    </source>
</evidence>
<dbReference type="SUPFAM" id="SSF53383">
    <property type="entry name" value="PLP-dependent transferases"/>
    <property type="match status" value="1"/>
</dbReference>
<dbReference type="PROSITE" id="PS00105">
    <property type="entry name" value="AA_TRANSFER_CLASS_1"/>
    <property type="match status" value="1"/>
</dbReference>
<evidence type="ECO:0000256" key="5">
    <source>
        <dbReference type="ARBA" id="ARBA00022898"/>
    </source>
</evidence>
<dbReference type="CDD" id="cd00609">
    <property type="entry name" value="AAT_like"/>
    <property type="match status" value="1"/>
</dbReference>
<evidence type="ECO:0000256" key="3">
    <source>
        <dbReference type="ARBA" id="ARBA00022576"/>
    </source>
</evidence>
<dbReference type="InterPro" id="IPR004838">
    <property type="entry name" value="NHTrfase_class1_PyrdxlP-BS"/>
</dbReference>
<organism evidence="8 9">
    <name type="scientific">Candidatus Scatomorpha intestinigallinarum</name>
    <dbReference type="NCBI Taxonomy" id="2840923"/>
    <lineage>
        <taxon>Bacteria</taxon>
        <taxon>Bacillati</taxon>
        <taxon>Bacillota</taxon>
        <taxon>Clostridia</taxon>
        <taxon>Eubacteriales</taxon>
        <taxon>Candidatus Scatomorpha</taxon>
    </lineage>
</organism>
<evidence type="ECO:0000259" key="7">
    <source>
        <dbReference type="Pfam" id="PF00155"/>
    </source>
</evidence>
<dbReference type="GO" id="GO:0006520">
    <property type="term" value="P:amino acid metabolic process"/>
    <property type="evidence" value="ECO:0007669"/>
    <property type="project" value="InterPro"/>
</dbReference>
<dbReference type="EC" id="2.6.1.-" evidence="6"/>
<dbReference type="Proteomes" id="UP000824238">
    <property type="component" value="Unassembled WGS sequence"/>
</dbReference>
<gene>
    <name evidence="8" type="ORF">IAD36_08805</name>
</gene>
<dbReference type="InterPro" id="IPR015422">
    <property type="entry name" value="PyrdxlP-dep_Trfase_small"/>
</dbReference>
<comment type="similarity">
    <text evidence="2 6">Belongs to the class-I pyridoxal-phosphate-dependent aminotransferase family.</text>
</comment>
<dbReference type="GO" id="GO:0030170">
    <property type="term" value="F:pyridoxal phosphate binding"/>
    <property type="evidence" value="ECO:0007669"/>
    <property type="project" value="InterPro"/>
</dbReference>
<proteinExistence type="inferred from homology"/>
<reference evidence="8" key="2">
    <citation type="journal article" date="2021" name="PeerJ">
        <title>Extensive microbial diversity within the chicken gut microbiome revealed by metagenomics and culture.</title>
        <authorList>
            <person name="Gilroy R."/>
            <person name="Ravi A."/>
            <person name="Getino M."/>
            <person name="Pursley I."/>
            <person name="Horton D.L."/>
            <person name="Alikhan N.F."/>
            <person name="Baker D."/>
            <person name="Gharbi K."/>
            <person name="Hall N."/>
            <person name="Watson M."/>
            <person name="Adriaenssens E.M."/>
            <person name="Foster-Nyarko E."/>
            <person name="Jarju S."/>
            <person name="Secka A."/>
            <person name="Antonio M."/>
            <person name="Oren A."/>
            <person name="Chaudhuri R.R."/>
            <person name="La Ragione R."/>
            <person name="Hildebrand F."/>
            <person name="Pallen M.J."/>
        </authorList>
    </citation>
    <scope>NUCLEOTIDE SEQUENCE</scope>
    <source>
        <strain evidence="8">ChiGjej3B3-7149</strain>
    </source>
</reference>
<dbReference type="PANTHER" id="PTHR46383:SF2">
    <property type="entry name" value="AMINOTRANSFERASE"/>
    <property type="match status" value="1"/>
</dbReference>
<keyword evidence="4 6" id="KW-0808">Transferase</keyword>
<evidence type="ECO:0000256" key="6">
    <source>
        <dbReference type="RuleBase" id="RU000481"/>
    </source>
</evidence>
<keyword evidence="3 6" id="KW-0032">Aminotransferase</keyword>
<sequence length="396" mass="44076">MKLSTKIQKCELSPIRKYAPYAAAARARGIKIYPLNIGQPDIETPAAFFEAVRAFKSSVLEYAPSDGVPEYLKAVHDYYLRIGLDLAPEDILATAGGSEALSIALACILDDGDELLVPEPFYPNYSTFTQLTGATIRPIPTFAEEGFRYAMRERVEPLINEHTRGILLTNPGNPTGYVLSRDEMRVIADIAKENDLYVISDEVYREFVYGGEEMTSMLEFPDTHENVIVVDSVSKRFSACGARVGALVSRNRAVMTEAMKICQTRLCVATLDQVGAAALYSVEPSYFASVREEYKRRRDAALKKLLAIPGVVCEQPEGAFYFMVKLPVDDTDKFQQWLLEEFDADGDTVMITPGEGFYATPGKGRNEARMAYVLKQADLERAMDVLAIAIEKYNSR</sequence>
<dbReference type="PANTHER" id="PTHR46383">
    <property type="entry name" value="ASPARTATE AMINOTRANSFERASE"/>
    <property type="match status" value="1"/>
</dbReference>
<feature type="domain" description="Aminotransferase class I/classII large" evidence="7">
    <location>
        <begin position="33"/>
        <end position="385"/>
    </location>
</feature>
<dbReference type="GO" id="GO:0008483">
    <property type="term" value="F:transaminase activity"/>
    <property type="evidence" value="ECO:0007669"/>
    <property type="project" value="UniProtKB-KW"/>
</dbReference>
<dbReference type="NCBIfam" id="NF005744">
    <property type="entry name" value="PRK07568.1"/>
    <property type="match status" value="1"/>
</dbReference>
<dbReference type="InterPro" id="IPR004839">
    <property type="entry name" value="Aminotransferase_I/II_large"/>
</dbReference>
<evidence type="ECO:0000256" key="4">
    <source>
        <dbReference type="ARBA" id="ARBA00022679"/>
    </source>
</evidence>
<dbReference type="Pfam" id="PF00155">
    <property type="entry name" value="Aminotran_1_2"/>
    <property type="match status" value="1"/>
</dbReference>
<dbReference type="Gene3D" id="3.90.1150.10">
    <property type="entry name" value="Aspartate Aminotransferase, domain 1"/>
    <property type="match status" value="1"/>
</dbReference>
<dbReference type="EMBL" id="DVHH01000211">
    <property type="protein sequence ID" value="HIR55677.1"/>
    <property type="molecule type" value="Genomic_DNA"/>
</dbReference>
<dbReference type="PRINTS" id="PR00753">
    <property type="entry name" value="ACCSYNTHASE"/>
</dbReference>
<dbReference type="InterPro" id="IPR050596">
    <property type="entry name" value="AspAT/PAT-like"/>
</dbReference>
<evidence type="ECO:0000313" key="8">
    <source>
        <dbReference type="EMBL" id="HIR55677.1"/>
    </source>
</evidence>
<dbReference type="InterPro" id="IPR015421">
    <property type="entry name" value="PyrdxlP-dep_Trfase_major"/>
</dbReference>
<protein>
    <recommendedName>
        <fullName evidence="6">Aminotransferase</fullName>
        <ecNumber evidence="6">2.6.1.-</ecNumber>
    </recommendedName>
</protein>
<dbReference type="Gene3D" id="3.40.640.10">
    <property type="entry name" value="Type I PLP-dependent aspartate aminotransferase-like (Major domain)"/>
    <property type="match status" value="1"/>
</dbReference>